<name>E0RZ58_BUTPB</name>
<dbReference type="GO" id="GO:0004519">
    <property type="term" value="F:endonuclease activity"/>
    <property type="evidence" value="ECO:0007669"/>
    <property type="project" value="UniProtKB-KW"/>
</dbReference>
<dbReference type="Proteomes" id="UP000001299">
    <property type="component" value="Chromosome 1"/>
</dbReference>
<dbReference type="SMART" id="SM00507">
    <property type="entry name" value="HNHc"/>
    <property type="match status" value="1"/>
</dbReference>
<dbReference type="InterPro" id="IPR003615">
    <property type="entry name" value="HNH_nuc"/>
</dbReference>
<dbReference type="InterPro" id="IPR002711">
    <property type="entry name" value="HNH"/>
</dbReference>
<dbReference type="PANTHER" id="PTHR33877:SF1">
    <property type="entry name" value="TYPE IV METHYL-DIRECTED RESTRICTION ENZYME ECOKMCRA"/>
    <property type="match status" value="1"/>
</dbReference>
<dbReference type="Pfam" id="PF01844">
    <property type="entry name" value="HNH"/>
    <property type="match status" value="1"/>
</dbReference>
<evidence type="ECO:0000313" key="3">
    <source>
        <dbReference type="Proteomes" id="UP000001299"/>
    </source>
</evidence>
<dbReference type="eggNOG" id="COG1403">
    <property type="taxonomic scope" value="Bacteria"/>
</dbReference>
<dbReference type="PANTHER" id="PTHR33877">
    <property type="entry name" value="SLL1193 PROTEIN"/>
    <property type="match status" value="1"/>
</dbReference>
<dbReference type="GO" id="GO:0003676">
    <property type="term" value="F:nucleic acid binding"/>
    <property type="evidence" value="ECO:0007669"/>
    <property type="project" value="InterPro"/>
</dbReference>
<keyword evidence="2" id="KW-0378">Hydrolase</keyword>
<accession>E0RZ58</accession>
<sequence length="100" mass="11470">MRGQKQRKAEIKRIVLGKTDGVCARCGRPIPFEKATIEHFIPKYRGGTDDERNLLPLCKNCNKQKGSRIVAVEEYYPYLNCVFCASANEYKAEWERISNG</sequence>
<dbReference type="EMBL" id="CP001810">
    <property type="protein sequence ID" value="ADL35430.1"/>
    <property type="molecule type" value="Genomic_DNA"/>
</dbReference>
<gene>
    <name evidence="2" type="ordered locus">bpr_I2697</name>
</gene>
<dbReference type="AlphaFoldDB" id="E0RZ58"/>
<dbReference type="GO" id="GO:0008270">
    <property type="term" value="F:zinc ion binding"/>
    <property type="evidence" value="ECO:0007669"/>
    <property type="project" value="InterPro"/>
</dbReference>
<dbReference type="HOGENOM" id="CLU_2300580_0_0_9"/>
<evidence type="ECO:0000259" key="1">
    <source>
        <dbReference type="SMART" id="SM00507"/>
    </source>
</evidence>
<feature type="domain" description="HNH nuclease" evidence="1">
    <location>
        <begin position="10"/>
        <end position="63"/>
    </location>
</feature>
<protein>
    <submittedName>
        <fullName evidence="2">HNH endonuclease domain-containing protein</fullName>
    </submittedName>
</protein>
<dbReference type="STRING" id="515622.bpr_I2697"/>
<organism evidence="2 3">
    <name type="scientific">Butyrivibrio proteoclasticus (strain ATCC 51982 / DSM 14932 / B316)</name>
    <name type="common">Clostridium proteoclasticum</name>
    <dbReference type="NCBI Taxonomy" id="515622"/>
    <lineage>
        <taxon>Bacteria</taxon>
        <taxon>Bacillati</taxon>
        <taxon>Bacillota</taxon>
        <taxon>Clostridia</taxon>
        <taxon>Lachnospirales</taxon>
        <taxon>Lachnospiraceae</taxon>
        <taxon>Butyrivibrio</taxon>
    </lineage>
</organism>
<dbReference type="CDD" id="cd00085">
    <property type="entry name" value="HNHc"/>
    <property type="match status" value="1"/>
</dbReference>
<proteinExistence type="predicted"/>
<keyword evidence="2" id="KW-0540">Nuclease</keyword>
<dbReference type="Gene3D" id="1.10.30.50">
    <property type="match status" value="1"/>
</dbReference>
<keyword evidence="3" id="KW-1185">Reference proteome</keyword>
<reference evidence="2 3" key="1">
    <citation type="journal article" date="2010" name="PLoS ONE">
        <title>The glycobiome of the rumen bacterium Butyrivibrio proteoclasticus B316(T) highlights adaptation to a polysaccharide-rich environment.</title>
        <authorList>
            <person name="Kelly W.J."/>
            <person name="Leahy S.C."/>
            <person name="Altermann E."/>
            <person name="Yeoman C.J."/>
            <person name="Dunne J.C."/>
            <person name="Kong Z."/>
            <person name="Pacheco D.M."/>
            <person name="Li D."/>
            <person name="Noel S.J."/>
            <person name="Moon C.D."/>
            <person name="Cookson A.L."/>
            <person name="Attwood G.T."/>
        </authorList>
    </citation>
    <scope>NUCLEOTIDE SEQUENCE [LARGE SCALE GENOMIC DNA]</scope>
    <source>
        <strain evidence="3">ATCC 51982 / DSM 14932 / B316</strain>
    </source>
</reference>
<evidence type="ECO:0000313" key="2">
    <source>
        <dbReference type="EMBL" id="ADL35430.1"/>
    </source>
</evidence>
<keyword evidence="2" id="KW-0255">Endonuclease</keyword>
<dbReference type="InterPro" id="IPR052892">
    <property type="entry name" value="NA-targeting_endonuclease"/>
</dbReference>
<dbReference type="RefSeq" id="WP_013282083.1">
    <property type="nucleotide sequence ID" value="NC_014387.1"/>
</dbReference>
<dbReference type="KEGG" id="bpb:bpr_I2697"/>